<proteinExistence type="predicted"/>
<gene>
    <name evidence="2" type="ORF">DGD08_06810</name>
</gene>
<feature type="region of interest" description="Disordered" evidence="1">
    <location>
        <begin position="36"/>
        <end position="58"/>
    </location>
</feature>
<accession>A0A3D4V722</accession>
<feature type="compositionally biased region" description="Polar residues" evidence="1">
    <location>
        <begin position="47"/>
        <end position="58"/>
    </location>
</feature>
<evidence type="ECO:0000313" key="3">
    <source>
        <dbReference type="Proteomes" id="UP000264071"/>
    </source>
</evidence>
<evidence type="ECO:0008006" key="4">
    <source>
        <dbReference type="Google" id="ProtNLM"/>
    </source>
</evidence>
<dbReference type="Proteomes" id="UP000264071">
    <property type="component" value="Unassembled WGS sequence"/>
</dbReference>
<reference evidence="2 3" key="1">
    <citation type="journal article" date="2018" name="Nat. Biotechnol.">
        <title>A standardized bacterial taxonomy based on genome phylogeny substantially revises the tree of life.</title>
        <authorList>
            <person name="Parks D.H."/>
            <person name="Chuvochina M."/>
            <person name="Waite D.W."/>
            <person name="Rinke C."/>
            <person name="Skarshewski A."/>
            <person name="Chaumeil P.A."/>
            <person name="Hugenholtz P."/>
        </authorList>
    </citation>
    <scope>NUCLEOTIDE SEQUENCE [LARGE SCALE GENOMIC DNA]</scope>
    <source>
        <strain evidence="2">UBA8844</strain>
    </source>
</reference>
<sequence length="190" mass="19673">MKRPTTVSMLHILAGVLTVSATLLVVLPVSSDVPPASPRIPAPVATGGTSDVPSSSGSDLAGQIVNSNLFSATRRAPRVAFVAPGLYDPSVAATDDRAVSDVASDAAVSPSDVLLEGIVIRDGEPRALLRVPHGEHDATTVPRLVAPGDRIGAYRVRSIGRDHVVLASAGGVRTLRLQRQLPSDSSARRP</sequence>
<evidence type="ECO:0000256" key="1">
    <source>
        <dbReference type="SAM" id="MobiDB-lite"/>
    </source>
</evidence>
<dbReference type="EMBL" id="DPIY01000006">
    <property type="protein sequence ID" value="HCT56910.1"/>
    <property type="molecule type" value="Genomic_DNA"/>
</dbReference>
<comment type="caution">
    <text evidence="2">The sequence shown here is derived from an EMBL/GenBank/DDBJ whole genome shotgun (WGS) entry which is preliminary data.</text>
</comment>
<organism evidence="2 3">
    <name type="scientific">Gemmatimonas aurantiaca</name>
    <dbReference type="NCBI Taxonomy" id="173480"/>
    <lineage>
        <taxon>Bacteria</taxon>
        <taxon>Pseudomonadati</taxon>
        <taxon>Gemmatimonadota</taxon>
        <taxon>Gemmatimonadia</taxon>
        <taxon>Gemmatimonadales</taxon>
        <taxon>Gemmatimonadaceae</taxon>
        <taxon>Gemmatimonas</taxon>
    </lineage>
</organism>
<protein>
    <recommendedName>
        <fullName evidence="4">Type II secretion system protein GspC N-terminal domain-containing protein</fullName>
    </recommendedName>
</protein>
<dbReference type="AlphaFoldDB" id="A0A3D4V722"/>
<evidence type="ECO:0000313" key="2">
    <source>
        <dbReference type="EMBL" id="HCT56910.1"/>
    </source>
</evidence>
<name>A0A3D4V722_9BACT</name>